<dbReference type="PANTHER" id="PTHR33054">
    <property type="entry name" value="CCHC-TYPE DOMAIN-CONTAINING PROTEIN"/>
    <property type="match status" value="1"/>
</dbReference>
<evidence type="ECO:0000313" key="6">
    <source>
        <dbReference type="EMBL" id="KAG6660255.1"/>
    </source>
</evidence>
<feature type="region of interest" description="Disordered" evidence="1">
    <location>
        <begin position="568"/>
        <end position="626"/>
    </location>
</feature>
<evidence type="ECO:0000259" key="2">
    <source>
        <dbReference type="Pfam" id="PF00078"/>
    </source>
</evidence>
<feature type="region of interest" description="Disordered" evidence="1">
    <location>
        <begin position="398"/>
        <end position="422"/>
    </location>
</feature>
<gene>
    <name evidence="6" type="ORF">CIPAW_03G092700</name>
</gene>
<reference evidence="6" key="1">
    <citation type="submission" date="2020-12" db="EMBL/GenBank/DDBJ databases">
        <title>WGS assembly of Carya illinoinensis cv. Pawnee.</title>
        <authorList>
            <person name="Platts A."/>
            <person name="Shu S."/>
            <person name="Wright S."/>
            <person name="Barry K."/>
            <person name="Edger P."/>
            <person name="Pires J.C."/>
            <person name="Schmutz J."/>
        </authorList>
    </citation>
    <scope>NUCLEOTIDE SEQUENCE</scope>
    <source>
        <tissue evidence="6">Leaf</tissue>
    </source>
</reference>
<dbReference type="InterPro" id="IPR041577">
    <property type="entry name" value="RT_RNaseH_2"/>
</dbReference>
<feature type="domain" description="Reverse transcriptase/retrotransposon-derived protein RNase H-like" evidence="3">
    <location>
        <begin position="780"/>
        <end position="866"/>
    </location>
</feature>
<dbReference type="Pfam" id="PF00078">
    <property type="entry name" value="RVT_1"/>
    <property type="match status" value="1"/>
</dbReference>
<dbReference type="PANTHER" id="PTHR33054:SF9">
    <property type="entry name" value="CCHC-TYPE DOMAIN-CONTAINING PROTEIN"/>
    <property type="match status" value="1"/>
</dbReference>
<dbReference type="Proteomes" id="UP000811609">
    <property type="component" value="Chromosome 3"/>
</dbReference>
<feature type="domain" description="Reverse transcriptase" evidence="2">
    <location>
        <begin position="669"/>
        <end position="717"/>
    </location>
</feature>
<evidence type="ECO:0000313" key="7">
    <source>
        <dbReference type="Proteomes" id="UP000811609"/>
    </source>
</evidence>
<feature type="compositionally biased region" description="Basic residues" evidence="1">
    <location>
        <begin position="570"/>
        <end position="586"/>
    </location>
</feature>
<sequence>MVAPIHPSLCVLDKALDDLDSELLVIDMINLHADFMSKENHDKRKTYHRIYSVSEKQKIRKEWKKKMYKDNKHILFFDFLENHYVSKKDNSKYLNVLKTSFTKEEGRKVVKACHPPLETILVSVKGKEVRASPFKISDSGPNENVFAETKKIIEQNNFVNQTLHTIGQQLDRIEDIVEKPVFEKPALKKTIEKHLIVLPADRSKIHFGVTNTMAKLDQMLAEVKQEKPSCSVIDRNGPGVNFDDSFSVHTWNSDDDVSLSDNSLIQKIDLLEKEFQGLQVEKPELSRIYLRDIKPIGLTKNWYSRPTPPDLQYEERGSHSQFSVSADQMYEWNIDGFSEQEILNTLNRMSMVAITYYNNKLSQTEIVDILTNGFSGMLRSWWDKHLTTEGRETIRSAVKRDTDGLPILPPEEDRREGTQGSPDGVNTLIFTIVKHFVGTPSNITNRVSDYLNNLRCNKMSDYRWYKDVFMSRVMLREDSQKPYWKEKFIDGLPRLFAIKVKDSLTDITGYLNYDNYTYGDIVSMIQKLGISMCNDQRMIAQQMKDRKKAKYEMGNFCEQFGLPPIAPSVQRRKSSKKFSKPRRNYNRSREDGSDYHSDSDHINSPNINPSGEESNQSDHAEPSSPTKEICLVHRSVPQKWFCLVEIVVNHENRFSAVALIDSGADLNYDVLVFSKSIDEHWKHLKTCLEIIKRNGLVVSAKKIKLFQTKIRFLGYDIFEGKIRPIQRAIEFADKFPDVILDKNQLQRFLGSLNYISNFYKDMRKQCRPLFARLRSNPSPWTDVHTKIVKQIKTHVKTLPCLGIPTSNSFKIVETDASDTGYGDILKQIVSPGSFEQIVHFHSGTWNHAQYNYSTIKKEILSVHFLLRIDCKTAKTVLEQDVKNIASKQIFARWQAILSVFDYDIEFIKGSDNSIPDFLTREFLQKT</sequence>
<dbReference type="EMBL" id="CM031811">
    <property type="protein sequence ID" value="KAG6660255.1"/>
    <property type="molecule type" value="Genomic_DNA"/>
</dbReference>
<feature type="domain" description="DUF7746" evidence="5">
    <location>
        <begin position="325"/>
        <end position="397"/>
    </location>
</feature>
<comment type="caution">
    <text evidence="6">The sequence shown here is derived from an EMBL/GenBank/DDBJ whole genome shotgun (WGS) entry which is preliminary data.</text>
</comment>
<name>A0A8T1R0Q7_CARIL</name>
<feature type="compositionally biased region" description="Basic and acidic residues" evidence="1">
    <location>
        <begin position="587"/>
        <end position="601"/>
    </location>
</feature>
<evidence type="ECO:0000256" key="1">
    <source>
        <dbReference type="SAM" id="MobiDB-lite"/>
    </source>
</evidence>
<protein>
    <recommendedName>
        <fullName evidence="8">Reverse transcriptase/retrotransposon-derived protein RNase H-like domain-containing protein</fullName>
    </recommendedName>
</protein>
<evidence type="ECO:0000259" key="3">
    <source>
        <dbReference type="Pfam" id="PF17919"/>
    </source>
</evidence>
<feature type="domain" description="DUF7588" evidence="4">
    <location>
        <begin position="30"/>
        <end position="92"/>
    </location>
</feature>
<dbReference type="Pfam" id="PF22909">
    <property type="entry name" value="Caulimovir_coat_dom"/>
    <property type="match status" value="1"/>
</dbReference>
<dbReference type="InterPro" id="IPR056010">
    <property type="entry name" value="DUF7588"/>
</dbReference>
<dbReference type="Pfam" id="PF24925">
    <property type="entry name" value="DUF7746"/>
    <property type="match status" value="1"/>
</dbReference>
<organism evidence="6 7">
    <name type="scientific">Carya illinoinensis</name>
    <name type="common">Pecan</name>
    <dbReference type="NCBI Taxonomy" id="32201"/>
    <lineage>
        <taxon>Eukaryota</taxon>
        <taxon>Viridiplantae</taxon>
        <taxon>Streptophyta</taxon>
        <taxon>Embryophyta</taxon>
        <taxon>Tracheophyta</taxon>
        <taxon>Spermatophyta</taxon>
        <taxon>Magnoliopsida</taxon>
        <taxon>eudicotyledons</taxon>
        <taxon>Gunneridae</taxon>
        <taxon>Pentapetalae</taxon>
        <taxon>rosids</taxon>
        <taxon>fabids</taxon>
        <taxon>Fagales</taxon>
        <taxon>Juglandaceae</taxon>
        <taxon>Carya</taxon>
    </lineage>
</organism>
<keyword evidence="7" id="KW-1185">Reference proteome</keyword>
<feature type="compositionally biased region" description="Polar residues" evidence="1">
    <location>
        <begin position="602"/>
        <end position="614"/>
    </location>
</feature>
<dbReference type="Pfam" id="PF24496">
    <property type="entry name" value="DUF7588"/>
    <property type="match status" value="1"/>
</dbReference>
<dbReference type="Pfam" id="PF17919">
    <property type="entry name" value="RT_RNaseH_2"/>
    <property type="match status" value="1"/>
</dbReference>
<proteinExistence type="predicted"/>
<evidence type="ECO:0000259" key="4">
    <source>
        <dbReference type="Pfam" id="PF24496"/>
    </source>
</evidence>
<evidence type="ECO:0008006" key="8">
    <source>
        <dbReference type="Google" id="ProtNLM"/>
    </source>
</evidence>
<dbReference type="AlphaFoldDB" id="A0A8T1R0Q7"/>
<accession>A0A8T1R0Q7</accession>
<dbReference type="InterPro" id="IPR000477">
    <property type="entry name" value="RT_dom"/>
</dbReference>
<evidence type="ECO:0000259" key="5">
    <source>
        <dbReference type="Pfam" id="PF24925"/>
    </source>
</evidence>
<dbReference type="InterPro" id="IPR056648">
    <property type="entry name" value="DUF7746"/>
</dbReference>